<name>A0A8H3EEJ8_9LECA</name>
<feature type="transmembrane region" description="Helical" evidence="2">
    <location>
        <begin position="303"/>
        <end position="323"/>
    </location>
</feature>
<evidence type="ECO:0008006" key="5">
    <source>
        <dbReference type="Google" id="ProtNLM"/>
    </source>
</evidence>
<dbReference type="EMBL" id="CAJPDS010000002">
    <property type="protein sequence ID" value="CAF9904185.1"/>
    <property type="molecule type" value="Genomic_DNA"/>
</dbReference>
<evidence type="ECO:0000313" key="3">
    <source>
        <dbReference type="EMBL" id="CAF9904185.1"/>
    </source>
</evidence>
<comment type="caution">
    <text evidence="3">The sequence shown here is derived from an EMBL/GenBank/DDBJ whole genome shotgun (WGS) entry which is preliminary data.</text>
</comment>
<dbReference type="InterPro" id="IPR044926">
    <property type="entry name" value="RGS_subdomain_2"/>
</dbReference>
<keyword evidence="4" id="KW-1185">Reference proteome</keyword>
<feature type="region of interest" description="Disordered" evidence="1">
    <location>
        <begin position="333"/>
        <end position="352"/>
    </location>
</feature>
<dbReference type="OrthoDB" id="3232309at2759"/>
<keyword evidence="2" id="KW-1133">Transmembrane helix</keyword>
<dbReference type="PANTHER" id="PTHR39466">
    <property type="entry name" value="RGS DOMAIN-CONTAINING PROTEIN"/>
    <property type="match status" value="1"/>
</dbReference>
<dbReference type="InterPro" id="IPR036305">
    <property type="entry name" value="RGS_sf"/>
</dbReference>
<proteinExistence type="predicted"/>
<evidence type="ECO:0000256" key="2">
    <source>
        <dbReference type="SAM" id="Phobius"/>
    </source>
</evidence>
<dbReference type="Proteomes" id="UP000664521">
    <property type="component" value="Unassembled WGS sequence"/>
</dbReference>
<organism evidence="3 4">
    <name type="scientific">Heterodermia speciosa</name>
    <dbReference type="NCBI Taxonomy" id="116794"/>
    <lineage>
        <taxon>Eukaryota</taxon>
        <taxon>Fungi</taxon>
        <taxon>Dikarya</taxon>
        <taxon>Ascomycota</taxon>
        <taxon>Pezizomycotina</taxon>
        <taxon>Lecanoromycetes</taxon>
        <taxon>OSLEUM clade</taxon>
        <taxon>Lecanoromycetidae</taxon>
        <taxon>Caliciales</taxon>
        <taxon>Physciaceae</taxon>
        <taxon>Heterodermia</taxon>
    </lineage>
</organism>
<dbReference type="Gene3D" id="1.10.167.10">
    <property type="entry name" value="Regulator of G-protein Signalling 4, domain 2"/>
    <property type="match status" value="1"/>
</dbReference>
<gene>
    <name evidence="3" type="ORF">HETSPECPRED_003405</name>
</gene>
<evidence type="ECO:0000313" key="4">
    <source>
        <dbReference type="Proteomes" id="UP000664521"/>
    </source>
</evidence>
<reference evidence="3" key="1">
    <citation type="submission" date="2021-03" db="EMBL/GenBank/DDBJ databases">
        <authorList>
            <person name="Tagirdzhanova G."/>
        </authorList>
    </citation>
    <scope>NUCLEOTIDE SEQUENCE</scope>
</reference>
<feature type="transmembrane region" description="Helical" evidence="2">
    <location>
        <begin position="268"/>
        <end position="291"/>
    </location>
</feature>
<feature type="compositionally biased region" description="Basic and acidic residues" evidence="1">
    <location>
        <begin position="338"/>
        <end position="347"/>
    </location>
</feature>
<dbReference type="AlphaFoldDB" id="A0A8H3EEJ8"/>
<sequence>MSILFYKRPSYIPRPEGPLDATNFDAYIDKANKCKAAIPSELSFERVLGNKSEPPCALQDLMNYMVYCTHDAENLQFYLWLADYYQRFQKATQAEKCLSPKWHADEPIDSARNIRPFSPLMTEKALLSLGIGKEIDVSTLDSEDISSASDWEEQQTRYSATLGSMDLDETTYRETISTDPGLRWQAFASQPFRGEVNRIAFHYIAPGSPRELNLSDRDRALVLYALQKTTHPSAFTLVKRMLDTQLRNQTHPNFIRWSICNGNRPRTLFLRSFAVMNIIIGFVIAIVLTLSSKNRYWRTFAALEWWFGITNLIAAYRGLCVLLHRRHTRNVRPWESTDGDHRSKHPPDDEEASLGNLALKYEDTTTRWPVKMEIFGAANNYSGEPWVEEEEQKSLWRRISDRKITVQPGGLSIIQNRIIRQAEAWALIITVPLTIVFVALPKGNFY</sequence>
<feature type="transmembrane region" description="Helical" evidence="2">
    <location>
        <begin position="422"/>
        <end position="440"/>
    </location>
</feature>
<accession>A0A8H3EEJ8</accession>
<dbReference type="PANTHER" id="PTHR39466:SF1">
    <property type="entry name" value="RGS DOMAIN-CONTAINING PROTEIN"/>
    <property type="match status" value="1"/>
</dbReference>
<protein>
    <recommendedName>
        <fullName evidence="5">RGS domain-containing protein</fullName>
    </recommendedName>
</protein>
<keyword evidence="2" id="KW-0472">Membrane</keyword>
<keyword evidence="2" id="KW-0812">Transmembrane</keyword>
<dbReference type="SUPFAM" id="SSF48097">
    <property type="entry name" value="Regulator of G-protein signaling, RGS"/>
    <property type="match status" value="1"/>
</dbReference>
<evidence type="ECO:0000256" key="1">
    <source>
        <dbReference type="SAM" id="MobiDB-lite"/>
    </source>
</evidence>